<keyword evidence="3" id="KW-1185">Reference proteome</keyword>
<feature type="region of interest" description="Disordered" evidence="1">
    <location>
        <begin position="28"/>
        <end position="113"/>
    </location>
</feature>
<comment type="caution">
    <text evidence="2">The sequence shown here is derived from an EMBL/GenBank/DDBJ whole genome shotgun (WGS) entry which is preliminary data.</text>
</comment>
<gene>
    <name evidence="2" type="ORF">Nepgr_010575</name>
</gene>
<feature type="compositionally biased region" description="Polar residues" evidence="1">
    <location>
        <begin position="86"/>
        <end position="97"/>
    </location>
</feature>
<dbReference type="EMBL" id="BSYO01000008">
    <property type="protein sequence ID" value="GMH08735.1"/>
    <property type="molecule type" value="Genomic_DNA"/>
</dbReference>
<sequence>MDIKNSDLLYLPEQNGLGLEDQTLLASREISGLERENESDNEEGGNKDDAELLKRLSKQRQQAMAAAHGRRRNLTSRNSYKDRGGKSSQNSKIQKQLSGWREENVGGQLFNQPPLAAPKLQHAAFGGGCR</sequence>
<name>A0AAD3SCL9_NEPGR</name>
<feature type="compositionally biased region" description="Basic and acidic residues" evidence="1">
    <location>
        <begin position="31"/>
        <end position="54"/>
    </location>
</feature>
<dbReference type="Proteomes" id="UP001279734">
    <property type="component" value="Unassembled WGS sequence"/>
</dbReference>
<evidence type="ECO:0000313" key="2">
    <source>
        <dbReference type="EMBL" id="GMH08735.1"/>
    </source>
</evidence>
<evidence type="ECO:0000313" key="3">
    <source>
        <dbReference type="Proteomes" id="UP001279734"/>
    </source>
</evidence>
<organism evidence="2 3">
    <name type="scientific">Nepenthes gracilis</name>
    <name type="common">Slender pitcher plant</name>
    <dbReference type="NCBI Taxonomy" id="150966"/>
    <lineage>
        <taxon>Eukaryota</taxon>
        <taxon>Viridiplantae</taxon>
        <taxon>Streptophyta</taxon>
        <taxon>Embryophyta</taxon>
        <taxon>Tracheophyta</taxon>
        <taxon>Spermatophyta</taxon>
        <taxon>Magnoliopsida</taxon>
        <taxon>eudicotyledons</taxon>
        <taxon>Gunneridae</taxon>
        <taxon>Pentapetalae</taxon>
        <taxon>Caryophyllales</taxon>
        <taxon>Nepenthaceae</taxon>
        <taxon>Nepenthes</taxon>
    </lineage>
</organism>
<proteinExistence type="predicted"/>
<dbReference type="AlphaFoldDB" id="A0AAD3SCL9"/>
<evidence type="ECO:0000256" key="1">
    <source>
        <dbReference type="SAM" id="MobiDB-lite"/>
    </source>
</evidence>
<accession>A0AAD3SCL9</accession>
<reference evidence="2" key="1">
    <citation type="submission" date="2023-05" db="EMBL/GenBank/DDBJ databases">
        <title>Nepenthes gracilis genome sequencing.</title>
        <authorList>
            <person name="Fukushima K."/>
        </authorList>
    </citation>
    <scope>NUCLEOTIDE SEQUENCE</scope>
    <source>
        <strain evidence="2">SING2019-196</strain>
    </source>
</reference>
<protein>
    <submittedName>
        <fullName evidence="2">Uncharacterized protein</fullName>
    </submittedName>
</protein>